<dbReference type="PANTHER" id="PTHR32305:SF15">
    <property type="entry name" value="PROTEIN RHSA-RELATED"/>
    <property type="match status" value="1"/>
</dbReference>
<evidence type="ECO:0000256" key="1">
    <source>
        <dbReference type="ARBA" id="ARBA00022737"/>
    </source>
</evidence>
<dbReference type="Pfam" id="PF20148">
    <property type="entry name" value="DUF6531"/>
    <property type="match status" value="1"/>
</dbReference>
<reference evidence="5 6" key="1">
    <citation type="submission" date="2020-10" db="EMBL/GenBank/DDBJ databases">
        <title>Genome analysis of Massilia species.</title>
        <authorList>
            <person name="Jung D.-H."/>
        </authorList>
    </citation>
    <scope>NUCLEOTIDE SEQUENCE [LARGE SCALE GENOMIC DNA]</scope>
    <source>
        <strain evidence="6">sipir</strain>
    </source>
</reference>
<dbReference type="InterPro" id="IPR031325">
    <property type="entry name" value="RHS_repeat"/>
</dbReference>
<feature type="chain" id="PRO_5047075661" evidence="2">
    <location>
        <begin position="38"/>
        <end position="878"/>
    </location>
</feature>
<dbReference type="Proteomes" id="UP000831532">
    <property type="component" value="Chromosome"/>
</dbReference>
<evidence type="ECO:0000313" key="5">
    <source>
        <dbReference type="EMBL" id="UOD31548.1"/>
    </source>
</evidence>
<dbReference type="Gene3D" id="2.180.10.10">
    <property type="entry name" value="RHS repeat-associated core"/>
    <property type="match status" value="2"/>
</dbReference>
<feature type="domain" description="DUF6531" evidence="3">
    <location>
        <begin position="180"/>
        <end position="241"/>
    </location>
</feature>
<evidence type="ECO:0000259" key="3">
    <source>
        <dbReference type="Pfam" id="PF20148"/>
    </source>
</evidence>
<keyword evidence="6" id="KW-1185">Reference proteome</keyword>
<proteinExistence type="predicted"/>
<dbReference type="InterPro" id="IPR050708">
    <property type="entry name" value="T6SS_VgrG/RHS"/>
</dbReference>
<keyword evidence="2" id="KW-0732">Signal</keyword>
<evidence type="ECO:0000259" key="4">
    <source>
        <dbReference type="Pfam" id="PF25023"/>
    </source>
</evidence>
<dbReference type="EMBL" id="CP063361">
    <property type="protein sequence ID" value="UOD31548.1"/>
    <property type="molecule type" value="Genomic_DNA"/>
</dbReference>
<evidence type="ECO:0000313" key="6">
    <source>
        <dbReference type="Proteomes" id="UP000831532"/>
    </source>
</evidence>
<dbReference type="NCBIfam" id="TIGR01643">
    <property type="entry name" value="YD_repeat_2x"/>
    <property type="match status" value="1"/>
</dbReference>
<dbReference type="InterPro" id="IPR056823">
    <property type="entry name" value="TEN-like_YD-shell"/>
</dbReference>
<evidence type="ECO:0000256" key="2">
    <source>
        <dbReference type="SAM" id="SignalP"/>
    </source>
</evidence>
<dbReference type="InterPro" id="IPR045351">
    <property type="entry name" value="DUF6531"/>
</dbReference>
<name>A0ABY4A9R8_9BURK</name>
<organism evidence="5 6">
    <name type="scientific">Massilia violaceinigra</name>
    <dbReference type="NCBI Taxonomy" id="2045208"/>
    <lineage>
        <taxon>Bacteria</taxon>
        <taxon>Pseudomonadati</taxon>
        <taxon>Pseudomonadota</taxon>
        <taxon>Betaproteobacteria</taxon>
        <taxon>Burkholderiales</taxon>
        <taxon>Oxalobacteraceae</taxon>
        <taxon>Telluria group</taxon>
        <taxon>Massilia</taxon>
    </lineage>
</organism>
<dbReference type="Pfam" id="PF25023">
    <property type="entry name" value="TEN_YD-shell"/>
    <property type="match status" value="1"/>
</dbReference>
<keyword evidence="1" id="KW-0677">Repeat</keyword>
<accession>A0ABY4A9R8</accession>
<dbReference type="InterPro" id="IPR006530">
    <property type="entry name" value="YD"/>
</dbReference>
<gene>
    <name evidence="5" type="ORF">INH39_07615</name>
</gene>
<dbReference type="RefSeq" id="WP_243492671.1">
    <property type="nucleotide sequence ID" value="NZ_CP063361.1"/>
</dbReference>
<feature type="signal peptide" evidence="2">
    <location>
        <begin position="1"/>
        <end position="37"/>
    </location>
</feature>
<protein>
    <submittedName>
        <fullName evidence="5">RHS repeat protein</fullName>
    </submittedName>
</protein>
<feature type="domain" description="Teneurin-like YD-shell" evidence="4">
    <location>
        <begin position="394"/>
        <end position="549"/>
    </location>
</feature>
<dbReference type="PANTHER" id="PTHR32305">
    <property type="match status" value="1"/>
</dbReference>
<dbReference type="Pfam" id="PF05593">
    <property type="entry name" value="RHS_repeat"/>
    <property type="match status" value="1"/>
</dbReference>
<sequence>MYFSFAAPLSWARVSVFRFLWVSIAALIMCSPSSARAEGGTYISPFKYFYHGGEKFSDESSAVAARLAKANENKESWICDYFLTGQRSEWAVDKSINDIPYEQHREYNMPFHMITLPAGDCNRVEGGFGIIIYATRLVCVEEKGTRYFSQADECRRGEYRDRDDPSGSNVGPQCPDCTVGKPITPATGNMWHVITDYKPAKSDSDLTLGRIYNSSLSLTDAFGSNGFGSRWSHTYSKSIKSEMPRGENIKNKCWRFETGQWDCTWHSDTKLIPQQISVKHPDGKRFAYIRDSSGLYFSTSNVNDKISPIMSPDNLTILEWILYSAKDDRTEHFSRDGRLLSITERSGLTQKLTYSDGLTNDTSVSRFPASAPACKSNSYDALMPEGRLLCVTNHWGSQLQFKYDTKGRVVEMIDPANQSYFYEYDGPSGGCVPGNEKTLACKANNLTKVTYPDGKNQTYFYNEVKKINNDRLCNRQPIGNGFGEEMYINMMTGLVDENEERHMSWEYDCAGRATSSELADGIEKVEVLYADGALAPATVTHYVGPAEKRTTTVRTYGKTYVQGIAKPTTIDGPCVECGTIAERTYDSIGNVTKTKDFNSNFSCFAYNNVRNLEITRVEGVAGVDCTPLLTAQTLALPARKVTTKWHAQFRLPEVIAEPKRIANYKYDASGNLTSKTEQATTDLTGALGLSAPVTGSVRTWTYTYTNVGQLKTVTGPRIDIVDRTTYDYDPSTGDLITVTNAAKQTTTFSDYDAHGHVRTIRAPNGVTTKLSYTPRGWVESQSVSNGTSTQTTSYNYTPSGQVKTVTLPDNSVTTYNYDVAQRLTSIANNRGESITYTLDLTGNRIKEEVRDPNGNLARQITRTYDITGRLTSQTGAAQ</sequence>